<evidence type="ECO:0000313" key="4">
    <source>
        <dbReference type="Proteomes" id="UP000012317"/>
    </source>
</evidence>
<accession>N1WTL4</accession>
<sequence>MKILLFAIINLGTILFSIDSYSQNIDSDCNCDIEITSKTDELPGDGNSYDLTRNKTICFIGKFDYKIDWAKLGDNVTLCVGEEVKFKSKGLNFEGSKTIYNYGEFEYDQSLKLDENSEVVNYGKMESKFGFEGGSLNNLNGAELSIEGYSDFSSGSLFNDNSSAFKLKQKENTSLGTSMVFESQGESKFEGDIDNNGRLTLSGKSEFKKKLINNGFSTLSGELKFEEGYISNSPQANTEANGFLEIDGDVNLWEGHLEASAGLEFGNKTIVNERASIHFLGSAKFDELTLRGELYTELNCNTLEIKNAKGWGGKISANSASTISVKDLNKLPSNWILQGNVTSEKCNTNGEIVVWLGSKSSDVEDKDNWSGKIKNKSVLIPKTNFNPIFNKNVSLFNVIIKEGAVLTNLAEIEIKGNLFSKGDLNSIYGNFSFKGDALQTISLASKANIGSLIIDNTKDDVSLARGSIDIFKKIELKSGNLITNYNHANPEDNLITFKSDSLNTAILAEVQNGSQIIGGMRTEKYMSKSNRAFRYLSSSLNSVGTILDDWQEGVHNTVNNFNSNKNPHPGYGTHITGSKQGAKGFDASLSGNPSLFTWDITSNNWASFSNTDQNKLEAGNSYSLLLRGDRSTNIYSNNSAYTGSTTLRSTGELVFGDIDLSSELHPNPQGFSLIGNPYQAQVDMKRLLQESSSHLKKNFYYAWSPALQTSGGYVTVDLDSDPVEYIPSRQELNTAIAGSFKYIQPNQAVFIETAETANDQNQPSLVFKEEYKTDNTFNNEAFSTPETLGKIDLTLIRKDDNKVVDGVRLKFNDNYSNDVNQFDATKVWNTEESFSILENDSNYLAIEKRKYPTADEKLNFWIGNYTATEYSMFITMTDVDEFDVYFKDTYTDEEYPLNSGENKMTFEVDKTIAESVNSNRFEIRFERVTLGTSQNEMATRFQLYPNPSNTGYTYLKHNPDFDNELTVSVFNMVGQNIEISKDRVSSGELKLNTSSLNSGIYLVKLTYRAQTTTHKLIVE</sequence>
<protein>
    <submittedName>
        <fullName evidence="3">Outer membrane protein</fullName>
    </submittedName>
</protein>
<evidence type="ECO:0000259" key="2">
    <source>
        <dbReference type="Pfam" id="PF18962"/>
    </source>
</evidence>
<dbReference type="Pfam" id="PF18962">
    <property type="entry name" value="Por_Secre_tail"/>
    <property type="match status" value="1"/>
</dbReference>
<dbReference type="RefSeq" id="WP_003435433.1">
    <property type="nucleotide sequence ID" value="NZ_APLF01000002.1"/>
</dbReference>
<feature type="domain" description="Secretion system C-terminal sorting" evidence="2">
    <location>
        <begin position="943"/>
        <end position="1018"/>
    </location>
</feature>
<dbReference type="STRING" id="1189619.pgond44_01638"/>
<dbReference type="eggNOG" id="COG2866">
    <property type="taxonomic scope" value="Bacteria"/>
</dbReference>
<reference evidence="3 4" key="1">
    <citation type="journal article" date="2014" name="Genome Biol. Evol.">
        <title>Extensive gene acquisition in the extremely psychrophilic bacterial species Psychroflexus torquis and the link to sea-ice ecosystem specialism.</title>
        <authorList>
            <person name="Feng S."/>
            <person name="Powell S.M."/>
            <person name="Wilson R."/>
            <person name="Bowman J.P."/>
        </authorList>
    </citation>
    <scope>NUCLEOTIDE SEQUENCE [LARGE SCALE GENOMIC DNA]</scope>
    <source>
        <strain evidence="3 4">ACAM 44</strain>
    </source>
</reference>
<name>N1WTL4_9FLAO</name>
<dbReference type="AlphaFoldDB" id="N1WTL4"/>
<keyword evidence="1" id="KW-0732">Signal</keyword>
<dbReference type="NCBIfam" id="TIGR04183">
    <property type="entry name" value="Por_Secre_tail"/>
    <property type="match status" value="1"/>
</dbReference>
<evidence type="ECO:0000313" key="3">
    <source>
        <dbReference type="EMBL" id="EMY82360.1"/>
    </source>
</evidence>
<gene>
    <name evidence="3" type="ORF">pgond44_01638</name>
</gene>
<dbReference type="InterPro" id="IPR026444">
    <property type="entry name" value="Secre_tail"/>
</dbReference>
<dbReference type="Proteomes" id="UP000012317">
    <property type="component" value="Unassembled WGS sequence"/>
</dbReference>
<comment type="caution">
    <text evidence="3">The sequence shown here is derived from an EMBL/GenBank/DDBJ whole genome shotgun (WGS) entry which is preliminary data.</text>
</comment>
<evidence type="ECO:0000256" key="1">
    <source>
        <dbReference type="ARBA" id="ARBA00022729"/>
    </source>
</evidence>
<dbReference type="PATRIC" id="fig|1189619.4.peg.343"/>
<keyword evidence="4" id="KW-1185">Reference proteome</keyword>
<proteinExistence type="predicted"/>
<organism evidence="3 4">
    <name type="scientific">Psychroflexus gondwanensis ACAM 44</name>
    <dbReference type="NCBI Taxonomy" id="1189619"/>
    <lineage>
        <taxon>Bacteria</taxon>
        <taxon>Pseudomonadati</taxon>
        <taxon>Bacteroidota</taxon>
        <taxon>Flavobacteriia</taxon>
        <taxon>Flavobacteriales</taxon>
        <taxon>Flavobacteriaceae</taxon>
        <taxon>Psychroflexus</taxon>
    </lineage>
</organism>
<dbReference type="EMBL" id="APLF01000002">
    <property type="protein sequence ID" value="EMY82360.1"/>
    <property type="molecule type" value="Genomic_DNA"/>
</dbReference>